<name>A0A926ERI7_9FIRM</name>
<dbReference type="AlphaFoldDB" id="A0A926ERI7"/>
<dbReference type="EMBL" id="JACRTG010000004">
    <property type="protein sequence ID" value="MBC8586868.1"/>
    <property type="molecule type" value="Genomic_DNA"/>
</dbReference>
<keyword evidence="2" id="KW-1185">Reference proteome</keyword>
<dbReference type="Proteomes" id="UP000601171">
    <property type="component" value="Unassembled WGS sequence"/>
</dbReference>
<comment type="caution">
    <text evidence="1">The sequence shown here is derived from an EMBL/GenBank/DDBJ whole genome shotgun (WGS) entry which is preliminary data.</text>
</comment>
<sequence length="78" mass="9174">MENKKTMEEVIKQAKKIEENNFSNMEYTSSISMLINSNDLAQPKDKKLSEKFRKLNRQLEDINKLTSDLLDDLTSRHN</sequence>
<evidence type="ECO:0000313" key="1">
    <source>
        <dbReference type="EMBL" id="MBC8586868.1"/>
    </source>
</evidence>
<gene>
    <name evidence="1" type="ORF">H8707_01260</name>
</gene>
<protein>
    <submittedName>
        <fullName evidence="1">Uncharacterized protein</fullName>
    </submittedName>
</protein>
<dbReference type="RefSeq" id="WP_262428338.1">
    <property type="nucleotide sequence ID" value="NZ_JACRTG010000004.1"/>
</dbReference>
<organism evidence="1 2">
    <name type="scientific">Paratissierella segnis</name>
    <dbReference type="NCBI Taxonomy" id="2763679"/>
    <lineage>
        <taxon>Bacteria</taxon>
        <taxon>Bacillati</taxon>
        <taxon>Bacillota</taxon>
        <taxon>Tissierellia</taxon>
        <taxon>Tissierellales</taxon>
        <taxon>Tissierellaceae</taxon>
        <taxon>Paratissierella</taxon>
    </lineage>
</organism>
<reference evidence="1" key="1">
    <citation type="submission" date="2020-08" db="EMBL/GenBank/DDBJ databases">
        <title>Genome public.</title>
        <authorList>
            <person name="Liu C."/>
            <person name="Sun Q."/>
        </authorList>
    </citation>
    <scope>NUCLEOTIDE SEQUENCE</scope>
    <source>
        <strain evidence="1">BX21</strain>
    </source>
</reference>
<evidence type="ECO:0000313" key="2">
    <source>
        <dbReference type="Proteomes" id="UP000601171"/>
    </source>
</evidence>
<accession>A0A926ERI7</accession>
<proteinExistence type="predicted"/>